<feature type="domain" description="DUF58" evidence="1">
    <location>
        <begin position="78"/>
        <end position="293"/>
    </location>
</feature>
<protein>
    <recommendedName>
        <fullName evidence="1">DUF58 domain-containing protein</fullName>
    </recommendedName>
</protein>
<proteinExistence type="predicted"/>
<dbReference type="STRING" id="321267.SHM7688_03834"/>
<reference evidence="2 3" key="1">
    <citation type="submission" date="2015-09" db="EMBL/GenBank/DDBJ databases">
        <authorList>
            <consortium name="Swine Surveillance"/>
        </authorList>
    </citation>
    <scope>NUCLEOTIDE SEQUENCE [LARGE SCALE GENOMIC DNA]</scope>
    <source>
        <strain evidence="2 3">CECT 7688</strain>
    </source>
</reference>
<organism evidence="2 3">
    <name type="scientific">Shimia marina</name>
    <dbReference type="NCBI Taxonomy" id="321267"/>
    <lineage>
        <taxon>Bacteria</taxon>
        <taxon>Pseudomonadati</taxon>
        <taxon>Pseudomonadota</taxon>
        <taxon>Alphaproteobacteria</taxon>
        <taxon>Rhodobacterales</taxon>
        <taxon>Roseobacteraceae</taxon>
    </lineage>
</organism>
<evidence type="ECO:0000313" key="3">
    <source>
        <dbReference type="Proteomes" id="UP000054823"/>
    </source>
</evidence>
<dbReference type="Proteomes" id="UP000054823">
    <property type="component" value="Unassembled WGS sequence"/>
</dbReference>
<evidence type="ECO:0000313" key="2">
    <source>
        <dbReference type="EMBL" id="CUH54364.1"/>
    </source>
</evidence>
<keyword evidence="3" id="KW-1185">Reference proteome</keyword>
<dbReference type="PANTHER" id="PTHR33608">
    <property type="entry name" value="BLL2464 PROTEIN"/>
    <property type="match status" value="1"/>
</dbReference>
<dbReference type="Pfam" id="PF01882">
    <property type="entry name" value="DUF58"/>
    <property type="match status" value="1"/>
</dbReference>
<dbReference type="InterPro" id="IPR036465">
    <property type="entry name" value="vWFA_dom_sf"/>
</dbReference>
<evidence type="ECO:0000259" key="1">
    <source>
        <dbReference type="Pfam" id="PF01882"/>
    </source>
</evidence>
<dbReference type="InterPro" id="IPR002881">
    <property type="entry name" value="DUF58"/>
</dbReference>
<dbReference type="EMBL" id="CYPW01000040">
    <property type="protein sequence ID" value="CUH54364.1"/>
    <property type="molecule type" value="Genomic_DNA"/>
</dbReference>
<name>A0A0N7LSR6_9RHOB</name>
<sequence>MRFSMGKHRAALSRMGLGAAASEKTSATDPRIHVSLSHLRGLAPAARAVSFLPRQPATSVLQGRHRSRIRGRGLDFEELRDYLPGDDVRAIDWKVTARAGKPYVRVYTEERDRPTLIVVDQRMSMFFGSVRNTKAVTAAECAAIAAHRVTAQGDRVGGIVFSDQDMVELRPGRGQAALTRMLTAVATANARLSATAPTVTPMALNDVLKSVRKLAIRDHLVILISDFDAADAADAATERHLGTIAQHNDLVLAVVRDPTSAQLPEAGTITGTDGAKQAELNMSDAQMRSDVLALSADRLAQVRTWQNRIGLSVLSLSTAEETLPQVVQALGGVRR</sequence>
<dbReference type="AlphaFoldDB" id="A0A0N7LSR6"/>
<dbReference type="PANTHER" id="PTHR33608:SF12">
    <property type="entry name" value="DUF58 DOMAIN-CONTAINING PROTEIN"/>
    <property type="match status" value="1"/>
</dbReference>
<accession>A0A0N7LSR6</accession>
<gene>
    <name evidence="2" type="ORF">SHM7688_03834</name>
</gene>
<dbReference type="SUPFAM" id="SSF53300">
    <property type="entry name" value="vWA-like"/>
    <property type="match status" value="1"/>
</dbReference>